<keyword evidence="5 9" id="KW-0812">Transmembrane</keyword>
<dbReference type="AlphaFoldDB" id="A0A3N6P5E8"/>
<gene>
    <name evidence="11" type="ORF">D1Y85_03860</name>
</gene>
<keyword evidence="2 9" id="KW-0813">Transport</keyword>
<dbReference type="PANTHER" id="PTHR35011:SF11">
    <property type="entry name" value="TRAP TRANSPORTER SMALL PERMEASE PROTEIN"/>
    <property type="match status" value="1"/>
</dbReference>
<evidence type="ECO:0000256" key="2">
    <source>
        <dbReference type="ARBA" id="ARBA00022448"/>
    </source>
</evidence>
<evidence type="ECO:0000256" key="9">
    <source>
        <dbReference type="RuleBase" id="RU369079"/>
    </source>
</evidence>
<dbReference type="OrthoDB" id="2085311at2"/>
<feature type="transmembrane region" description="Helical" evidence="9">
    <location>
        <begin position="132"/>
        <end position="151"/>
    </location>
</feature>
<dbReference type="EMBL" id="RQIS01000002">
    <property type="protein sequence ID" value="RQH09013.1"/>
    <property type="molecule type" value="Genomic_DNA"/>
</dbReference>
<keyword evidence="6 9" id="KW-1133">Transmembrane helix</keyword>
<accession>A0A3N6P5E8</accession>
<sequence length="159" mass="17209">MSFMKRPNDWVASGLTIVSAICLVVLCVLVLYGVVMRYVFDNAPDFVEPIALLLVIAIAFFGAALKVRDGGHIGLDSLITKLPPKGRRAAVAFQHLCLIAFAIAAIVGCNEMASTTSDDPIPIIGVPEAARYYIPMIASACIVLFSLEHLLNMFARKRT</sequence>
<keyword evidence="3" id="KW-1003">Cell membrane</keyword>
<dbReference type="Proteomes" id="UP000272778">
    <property type="component" value="Unassembled WGS sequence"/>
</dbReference>
<name>A0A3N6P5E8_9BURK</name>
<comment type="function">
    <text evidence="9">Part of the tripartite ATP-independent periplasmic (TRAP) transport system.</text>
</comment>
<keyword evidence="7 9" id="KW-0472">Membrane</keyword>
<keyword evidence="12" id="KW-1185">Reference proteome</keyword>
<evidence type="ECO:0000313" key="12">
    <source>
        <dbReference type="Proteomes" id="UP000272778"/>
    </source>
</evidence>
<evidence type="ECO:0000256" key="6">
    <source>
        <dbReference type="ARBA" id="ARBA00022989"/>
    </source>
</evidence>
<comment type="caution">
    <text evidence="11">The sequence shown here is derived from an EMBL/GenBank/DDBJ whole genome shotgun (WGS) entry which is preliminary data.</text>
</comment>
<comment type="subcellular location">
    <subcellularLocation>
        <location evidence="1 9">Cell inner membrane</location>
        <topology evidence="1 9">Multi-pass membrane protein</topology>
    </subcellularLocation>
</comment>
<comment type="similarity">
    <text evidence="8 9">Belongs to the TRAP transporter small permease family.</text>
</comment>
<dbReference type="GO" id="GO:0005886">
    <property type="term" value="C:plasma membrane"/>
    <property type="evidence" value="ECO:0007669"/>
    <property type="project" value="UniProtKB-SubCell"/>
</dbReference>
<evidence type="ECO:0000256" key="1">
    <source>
        <dbReference type="ARBA" id="ARBA00004429"/>
    </source>
</evidence>
<reference evidence="11 12" key="1">
    <citation type="submission" date="2018-11" db="EMBL/GenBank/DDBJ databases">
        <title>Paraburkholderia sp. DHOA04, isolated from soil.</title>
        <authorList>
            <person name="Gao Z.-H."/>
            <person name="Qiu L.-H."/>
            <person name="Fu J.-C."/>
        </authorList>
    </citation>
    <scope>NUCLEOTIDE SEQUENCE [LARGE SCALE GENOMIC DNA]</scope>
    <source>
        <strain evidence="11 12">DHOA04</strain>
    </source>
</reference>
<evidence type="ECO:0000256" key="4">
    <source>
        <dbReference type="ARBA" id="ARBA00022519"/>
    </source>
</evidence>
<comment type="subunit">
    <text evidence="9">The complex comprises the extracytoplasmic solute receptor protein and the two transmembrane proteins.</text>
</comment>
<evidence type="ECO:0000256" key="8">
    <source>
        <dbReference type="ARBA" id="ARBA00038436"/>
    </source>
</evidence>
<keyword evidence="4 9" id="KW-0997">Cell inner membrane</keyword>
<dbReference type="GO" id="GO:0022857">
    <property type="term" value="F:transmembrane transporter activity"/>
    <property type="evidence" value="ECO:0007669"/>
    <property type="project" value="UniProtKB-UniRule"/>
</dbReference>
<evidence type="ECO:0000256" key="3">
    <source>
        <dbReference type="ARBA" id="ARBA00022475"/>
    </source>
</evidence>
<evidence type="ECO:0000256" key="5">
    <source>
        <dbReference type="ARBA" id="ARBA00022692"/>
    </source>
</evidence>
<feature type="transmembrane region" description="Helical" evidence="9">
    <location>
        <begin position="46"/>
        <end position="67"/>
    </location>
</feature>
<organism evidence="11 12">
    <name type="scientific">Paraburkholderia dinghuensis</name>
    <dbReference type="NCBI Taxonomy" id="2305225"/>
    <lineage>
        <taxon>Bacteria</taxon>
        <taxon>Pseudomonadati</taxon>
        <taxon>Pseudomonadota</taxon>
        <taxon>Betaproteobacteria</taxon>
        <taxon>Burkholderiales</taxon>
        <taxon>Burkholderiaceae</taxon>
        <taxon>Paraburkholderia</taxon>
    </lineage>
</organism>
<feature type="transmembrane region" description="Helical" evidence="9">
    <location>
        <begin position="12"/>
        <end position="34"/>
    </location>
</feature>
<dbReference type="GO" id="GO:0015740">
    <property type="term" value="P:C4-dicarboxylate transport"/>
    <property type="evidence" value="ECO:0007669"/>
    <property type="project" value="TreeGrafter"/>
</dbReference>
<dbReference type="PANTHER" id="PTHR35011">
    <property type="entry name" value="2,3-DIKETO-L-GULONATE TRAP TRANSPORTER SMALL PERMEASE PROTEIN YIAM"/>
    <property type="match status" value="1"/>
</dbReference>
<dbReference type="InterPro" id="IPR055348">
    <property type="entry name" value="DctQ"/>
</dbReference>
<protein>
    <recommendedName>
        <fullName evidence="9">TRAP transporter small permease protein</fullName>
    </recommendedName>
</protein>
<feature type="domain" description="Tripartite ATP-independent periplasmic transporters DctQ component" evidence="10">
    <location>
        <begin position="26"/>
        <end position="155"/>
    </location>
</feature>
<feature type="transmembrane region" description="Helical" evidence="9">
    <location>
        <begin position="88"/>
        <end position="107"/>
    </location>
</feature>
<evidence type="ECO:0000259" key="10">
    <source>
        <dbReference type="Pfam" id="PF04290"/>
    </source>
</evidence>
<dbReference type="RefSeq" id="WP_124149713.1">
    <property type="nucleotide sequence ID" value="NZ_RQIS01000002.1"/>
</dbReference>
<proteinExistence type="inferred from homology"/>
<dbReference type="Pfam" id="PF04290">
    <property type="entry name" value="DctQ"/>
    <property type="match status" value="1"/>
</dbReference>
<dbReference type="InterPro" id="IPR007387">
    <property type="entry name" value="TRAP_DctQ"/>
</dbReference>
<evidence type="ECO:0000256" key="7">
    <source>
        <dbReference type="ARBA" id="ARBA00023136"/>
    </source>
</evidence>
<evidence type="ECO:0000313" key="11">
    <source>
        <dbReference type="EMBL" id="RQH09013.1"/>
    </source>
</evidence>